<evidence type="ECO:0000256" key="4">
    <source>
        <dbReference type="HAMAP-Rule" id="MF_00655"/>
    </source>
</evidence>
<dbReference type="InParanoid" id="A0A5C7EM85"/>
<comment type="function">
    <text evidence="4">Functions as a PqqA binding protein and presents PqqA to PqqE, in the pyrroloquinoline quinone (PQQ) biosynthetic pathway.</text>
</comment>
<dbReference type="InterPro" id="IPR041881">
    <property type="entry name" value="PqqD_sf"/>
</dbReference>
<dbReference type="NCBIfam" id="TIGR03859">
    <property type="entry name" value="PQQ_PqqD"/>
    <property type="match status" value="1"/>
</dbReference>
<dbReference type="UniPathway" id="UPA00539"/>
<comment type="pathway">
    <text evidence="1 4">Cofactor biosynthesis; pyrroloquinoline quinone biosynthesis.</text>
</comment>
<dbReference type="InterPro" id="IPR008792">
    <property type="entry name" value="PQQD"/>
</dbReference>
<dbReference type="NCBIfam" id="NF002535">
    <property type="entry name" value="PRK02079.1"/>
    <property type="match status" value="1"/>
</dbReference>
<gene>
    <name evidence="4 5" type="primary">pqqD</name>
    <name evidence="5" type="ORF">FR698_04815</name>
</gene>
<accession>A0A5C7EM85</accession>
<dbReference type="GO" id="GO:0048038">
    <property type="term" value="F:quinone binding"/>
    <property type="evidence" value="ECO:0007669"/>
    <property type="project" value="InterPro"/>
</dbReference>
<sequence length="94" mass="10661">MAERLTMEDVPALARHFRLQWEEAQQAWVLLYPEGMVRLSPSAAEIMRRVNGATSVGGIMEELERAFPGADLRPDVMAFLEVAYERGWIRKKGG</sequence>
<dbReference type="OrthoDB" id="7356791at2"/>
<dbReference type="HAMAP" id="MF_00655">
    <property type="entry name" value="PQQ_syn_PqqD"/>
    <property type="match status" value="1"/>
</dbReference>
<reference evidence="5 6" key="1">
    <citation type="submission" date="2019-08" db="EMBL/GenBank/DDBJ databases">
        <title>Pelomicrobium methylotrophicum gen. nov., sp. nov. a moderately thermophilic, facultatively anaerobic, lithoautotrophic and methylotrophic bacterium isolated from a terrestrial mud volcano.</title>
        <authorList>
            <person name="Slobodkina G.B."/>
            <person name="Merkel A.Y."/>
            <person name="Slobodkin A.I."/>
        </authorList>
    </citation>
    <scope>NUCLEOTIDE SEQUENCE [LARGE SCALE GENOMIC DNA]</scope>
    <source>
        <strain evidence="5 6">SM250</strain>
    </source>
</reference>
<evidence type="ECO:0000313" key="5">
    <source>
        <dbReference type="EMBL" id="TXF12560.1"/>
    </source>
</evidence>
<dbReference type="GO" id="GO:0018189">
    <property type="term" value="P:pyrroloquinoline quinone biosynthetic process"/>
    <property type="evidence" value="ECO:0007669"/>
    <property type="project" value="UniProtKB-UniRule"/>
</dbReference>
<dbReference type="Gene3D" id="1.10.10.1150">
    <property type="entry name" value="Coenzyme PQQ synthesis protein D (PqqD)"/>
    <property type="match status" value="1"/>
</dbReference>
<comment type="caution">
    <text evidence="5">The sequence shown here is derived from an EMBL/GenBank/DDBJ whole genome shotgun (WGS) entry which is preliminary data.</text>
</comment>
<dbReference type="Pfam" id="PF05402">
    <property type="entry name" value="PqqD"/>
    <property type="match status" value="1"/>
</dbReference>
<organism evidence="5 6">
    <name type="scientific">Pelomicrobium methylotrophicum</name>
    <dbReference type="NCBI Taxonomy" id="2602750"/>
    <lineage>
        <taxon>Bacteria</taxon>
        <taxon>Pseudomonadati</taxon>
        <taxon>Pseudomonadota</taxon>
        <taxon>Hydrogenophilia</taxon>
        <taxon>Hydrogenophilia incertae sedis</taxon>
        <taxon>Pelomicrobium</taxon>
    </lineage>
</organism>
<proteinExistence type="inferred from homology"/>
<dbReference type="AlphaFoldDB" id="A0A5C7EM85"/>
<comment type="similarity">
    <text evidence="4">Belongs to the PqqD family.</text>
</comment>
<evidence type="ECO:0000256" key="1">
    <source>
        <dbReference type="ARBA" id="ARBA00004886"/>
    </source>
</evidence>
<evidence type="ECO:0000313" key="6">
    <source>
        <dbReference type="Proteomes" id="UP000321201"/>
    </source>
</evidence>
<keyword evidence="6" id="KW-1185">Reference proteome</keyword>
<dbReference type="InterPro" id="IPR022479">
    <property type="entry name" value="PqqD_bac"/>
</dbReference>
<dbReference type="Proteomes" id="UP000321201">
    <property type="component" value="Unassembled WGS sequence"/>
</dbReference>
<dbReference type="EMBL" id="VPFL01000005">
    <property type="protein sequence ID" value="TXF12560.1"/>
    <property type="molecule type" value="Genomic_DNA"/>
</dbReference>
<evidence type="ECO:0000256" key="2">
    <source>
        <dbReference type="ARBA" id="ARBA00011741"/>
    </source>
</evidence>
<protein>
    <recommendedName>
        <fullName evidence="4">PqqA binding protein</fullName>
    </recommendedName>
    <alternativeName>
        <fullName evidence="4">Coenzyme PQQ synthesis protein D</fullName>
    </alternativeName>
    <alternativeName>
        <fullName evidence="4">Pyrroloquinoline quinone biosynthesis protein D</fullName>
    </alternativeName>
</protein>
<evidence type="ECO:0000256" key="3">
    <source>
        <dbReference type="ARBA" id="ARBA00022905"/>
    </source>
</evidence>
<name>A0A5C7EM85_9PROT</name>
<dbReference type="RefSeq" id="WP_147799052.1">
    <property type="nucleotide sequence ID" value="NZ_VPFL01000005.1"/>
</dbReference>
<keyword evidence="3 4" id="KW-0884">PQQ biosynthesis</keyword>
<comment type="subunit">
    <text evidence="2 4">Monomer. Interacts with PqqE.</text>
</comment>